<sequence length="103" mass="11465">MDTTDTRIDGTLLQSNQGKIVRIVGKLDTFDGNSGILQSNGNVALDLSNVDSNIEVNKNFEIIGRVTEGLKVVVFSVTDISDNFNFDNYYKLCKFINQVPELF</sequence>
<evidence type="ECO:0000313" key="2">
    <source>
        <dbReference type="Proteomes" id="UP001152531"/>
    </source>
</evidence>
<dbReference type="Proteomes" id="UP001152531">
    <property type="component" value="Unassembled WGS sequence"/>
</dbReference>
<keyword evidence="2" id="KW-1185">Reference proteome</keyword>
<name>A0ACA9Y1M8_9ASCO</name>
<comment type="caution">
    <text evidence="1">The sequence shown here is derived from an EMBL/GenBank/DDBJ whole genome shotgun (WGS) entry which is preliminary data.</text>
</comment>
<proteinExistence type="predicted"/>
<reference evidence="1" key="1">
    <citation type="submission" date="2022-06" db="EMBL/GenBank/DDBJ databases">
        <authorList>
            <person name="Legras J.-L."/>
            <person name="Devillers H."/>
            <person name="Grondin C."/>
        </authorList>
    </citation>
    <scope>NUCLEOTIDE SEQUENCE</scope>
    <source>
        <strain evidence="1">CLIB 1444</strain>
    </source>
</reference>
<organism evidence="1 2">
    <name type="scientific">[Candida] jaroonii</name>
    <dbReference type="NCBI Taxonomy" id="467808"/>
    <lineage>
        <taxon>Eukaryota</taxon>
        <taxon>Fungi</taxon>
        <taxon>Dikarya</taxon>
        <taxon>Ascomycota</taxon>
        <taxon>Saccharomycotina</taxon>
        <taxon>Pichiomycetes</taxon>
        <taxon>Debaryomycetaceae</taxon>
        <taxon>Yamadazyma</taxon>
    </lineage>
</organism>
<protein>
    <submittedName>
        <fullName evidence="1">Replication factor A protein 3</fullName>
    </submittedName>
</protein>
<accession>A0ACA9Y1M8</accession>
<evidence type="ECO:0000313" key="1">
    <source>
        <dbReference type="EMBL" id="CAH6718863.1"/>
    </source>
</evidence>
<dbReference type="EMBL" id="CALSDN010000001">
    <property type="protein sequence ID" value="CAH6718863.1"/>
    <property type="molecule type" value="Genomic_DNA"/>
</dbReference>
<gene>
    <name evidence="1" type="ORF">CLIB1444_01S16182</name>
</gene>